<dbReference type="Gene3D" id="3.50.30.60">
    <property type="entry name" value="LD-carboxypeptidase A C-terminal domain-like"/>
    <property type="match status" value="1"/>
</dbReference>
<organism evidence="9 10">
    <name type="scientific">Brevundimonas mediterranea</name>
    <dbReference type="NCBI Taxonomy" id="74329"/>
    <lineage>
        <taxon>Bacteria</taxon>
        <taxon>Pseudomonadati</taxon>
        <taxon>Pseudomonadota</taxon>
        <taxon>Alphaproteobacteria</taxon>
        <taxon>Caulobacterales</taxon>
        <taxon>Caulobacteraceae</taxon>
        <taxon>Brevundimonas</taxon>
    </lineage>
</organism>
<evidence type="ECO:0000313" key="9">
    <source>
        <dbReference type="EMBL" id="QIH72368.1"/>
    </source>
</evidence>
<dbReference type="InterPro" id="IPR040449">
    <property type="entry name" value="Peptidase_S66_N"/>
</dbReference>
<dbReference type="GO" id="GO:0004180">
    <property type="term" value="F:carboxypeptidase activity"/>
    <property type="evidence" value="ECO:0007669"/>
    <property type="project" value="UniProtKB-KW"/>
</dbReference>
<dbReference type="RefSeq" id="WP_008262677.1">
    <property type="nucleotide sequence ID" value="NZ_CP048751.1"/>
</dbReference>
<keyword evidence="4" id="KW-0378">Hydrolase</keyword>
<evidence type="ECO:0000256" key="3">
    <source>
        <dbReference type="ARBA" id="ARBA00022670"/>
    </source>
</evidence>
<evidence type="ECO:0000256" key="6">
    <source>
        <dbReference type="SAM" id="MobiDB-lite"/>
    </source>
</evidence>
<keyword evidence="3" id="KW-0645">Protease</keyword>
<dbReference type="Pfam" id="PF17676">
    <property type="entry name" value="Peptidase_S66C"/>
    <property type="match status" value="1"/>
</dbReference>
<dbReference type="SUPFAM" id="SSF141986">
    <property type="entry name" value="LD-carboxypeptidase A C-terminal domain-like"/>
    <property type="match status" value="1"/>
</dbReference>
<dbReference type="EMBL" id="CP048751">
    <property type="protein sequence ID" value="QIH72368.1"/>
    <property type="molecule type" value="Genomic_DNA"/>
</dbReference>
<evidence type="ECO:0000256" key="4">
    <source>
        <dbReference type="ARBA" id="ARBA00022801"/>
    </source>
</evidence>
<accession>A0AB37E632</accession>
<feature type="region of interest" description="Disordered" evidence="6">
    <location>
        <begin position="273"/>
        <end position="298"/>
    </location>
</feature>
<dbReference type="Pfam" id="PF02016">
    <property type="entry name" value="Peptidase_S66"/>
    <property type="match status" value="1"/>
</dbReference>
<keyword evidence="5" id="KW-0720">Serine protease</keyword>
<keyword evidence="2" id="KW-0121">Carboxypeptidase</keyword>
<evidence type="ECO:0000259" key="7">
    <source>
        <dbReference type="Pfam" id="PF02016"/>
    </source>
</evidence>
<evidence type="ECO:0000259" key="8">
    <source>
        <dbReference type="Pfam" id="PF17676"/>
    </source>
</evidence>
<dbReference type="GO" id="GO:0006508">
    <property type="term" value="P:proteolysis"/>
    <property type="evidence" value="ECO:0007669"/>
    <property type="project" value="UniProtKB-KW"/>
</dbReference>
<dbReference type="InterPro" id="IPR027478">
    <property type="entry name" value="LdcA_N"/>
</dbReference>
<dbReference type="AlphaFoldDB" id="A0AB37E632"/>
<dbReference type="CDD" id="cd07025">
    <property type="entry name" value="Peptidase_S66"/>
    <property type="match status" value="1"/>
</dbReference>
<dbReference type="InterPro" id="IPR003507">
    <property type="entry name" value="S66_fam"/>
</dbReference>
<reference evidence="9 10" key="1">
    <citation type="submission" date="2020-01" db="EMBL/GenBank/DDBJ databases">
        <authorList>
            <person name="Wang S."/>
        </authorList>
    </citation>
    <scope>NUCLEOTIDE SEQUENCE [LARGE SCALE GENOMIC DNA]</scope>
    <source>
        <strain evidence="9 10">D151-2-6</strain>
    </source>
</reference>
<evidence type="ECO:0000256" key="1">
    <source>
        <dbReference type="ARBA" id="ARBA00010233"/>
    </source>
</evidence>
<dbReference type="PANTHER" id="PTHR30237">
    <property type="entry name" value="MURAMOYLTETRAPEPTIDE CARBOXYPEPTIDASE"/>
    <property type="match status" value="1"/>
</dbReference>
<dbReference type="PANTHER" id="PTHR30237:SF2">
    <property type="entry name" value="MUREIN TETRAPEPTIDE CARBOXYPEPTIDASE"/>
    <property type="match status" value="1"/>
</dbReference>
<feature type="domain" description="LD-carboxypeptidase N-terminal" evidence="7">
    <location>
        <begin position="8"/>
        <end position="124"/>
    </location>
</feature>
<sequence>MNSNSFKIGVVCASSRFSKERADAVEAWMAEHHPDRDVAVVFHPACFLKHGHFAGDDRARADAFVEFANDPRIDAIWFARGGYGSCRIAESVIPRLNAVARKKRYMGYSDAGSLLAGMYRAGFEHLAHGPMASDAVRRDEAARGALAWLTTGRTDWIEPSLAIDPRPAVAFNLTILDQLVGTALEPDLSGHVLMLEEVSEAAYRIDRMMFHLTGQESIRRVAGIRLGRVSDVTPNDPDFGQTPEEIVRYWCLRSGIEFLGPADIGHDDANKVAPFGRGWGEPPETQKTQSRLDLPARA</sequence>
<evidence type="ECO:0000313" key="10">
    <source>
        <dbReference type="Proteomes" id="UP000501325"/>
    </source>
</evidence>
<name>A0AB37E632_9CAUL</name>
<dbReference type="InterPro" id="IPR029062">
    <property type="entry name" value="Class_I_gatase-like"/>
</dbReference>
<dbReference type="KEGG" id="bmed:GYM46_05030"/>
<evidence type="ECO:0000256" key="2">
    <source>
        <dbReference type="ARBA" id="ARBA00022645"/>
    </source>
</evidence>
<feature type="domain" description="LD-carboxypeptidase C-terminal" evidence="8">
    <location>
        <begin position="172"/>
        <end position="277"/>
    </location>
</feature>
<dbReference type="InterPro" id="IPR040921">
    <property type="entry name" value="Peptidase_S66C"/>
</dbReference>
<comment type="similarity">
    <text evidence="1">Belongs to the peptidase S66 family.</text>
</comment>
<gene>
    <name evidence="9" type="ORF">GYM46_05030</name>
</gene>
<dbReference type="SUPFAM" id="SSF52317">
    <property type="entry name" value="Class I glutamine amidotransferase-like"/>
    <property type="match status" value="1"/>
</dbReference>
<evidence type="ECO:0000256" key="5">
    <source>
        <dbReference type="ARBA" id="ARBA00022825"/>
    </source>
</evidence>
<dbReference type="Gene3D" id="3.40.50.10740">
    <property type="entry name" value="Class I glutamine amidotransferase-like"/>
    <property type="match status" value="1"/>
</dbReference>
<dbReference type="GO" id="GO:0008236">
    <property type="term" value="F:serine-type peptidase activity"/>
    <property type="evidence" value="ECO:0007669"/>
    <property type="project" value="UniProtKB-KW"/>
</dbReference>
<proteinExistence type="inferred from homology"/>
<protein>
    <submittedName>
        <fullName evidence="9">LD-carboxypeptidase</fullName>
    </submittedName>
</protein>
<dbReference type="InterPro" id="IPR027461">
    <property type="entry name" value="Carboxypeptidase_A_C_sf"/>
</dbReference>
<dbReference type="Proteomes" id="UP000501325">
    <property type="component" value="Chromosome"/>
</dbReference>